<accession>A0A1D7U9S9</accession>
<feature type="binding site" evidence="8">
    <location>
        <position position="196"/>
    </location>
    <ligand>
        <name>Zn(2+)</name>
        <dbReference type="ChEBI" id="CHEBI:29105"/>
    </ligand>
</feature>
<feature type="binding site" evidence="7">
    <location>
        <position position="142"/>
    </location>
    <ligand>
        <name>substrate</name>
    </ligand>
</feature>
<dbReference type="GO" id="GO:0008448">
    <property type="term" value="F:N-acetylglucosamine-6-phosphate deacetylase activity"/>
    <property type="evidence" value="ECO:0007669"/>
    <property type="project" value="InterPro"/>
</dbReference>
<dbReference type="InterPro" id="IPR006680">
    <property type="entry name" value="Amidohydro-rel"/>
</dbReference>
<evidence type="ECO:0000256" key="6">
    <source>
        <dbReference type="PIRSR" id="PIRSR038994-1"/>
    </source>
</evidence>
<organism evidence="10 11">
    <name type="scientific">Bosea vaviloviae</name>
    <dbReference type="NCBI Taxonomy" id="1526658"/>
    <lineage>
        <taxon>Bacteria</taxon>
        <taxon>Pseudomonadati</taxon>
        <taxon>Pseudomonadota</taxon>
        <taxon>Alphaproteobacteria</taxon>
        <taxon>Hyphomicrobiales</taxon>
        <taxon>Boseaceae</taxon>
        <taxon>Bosea</taxon>
    </lineage>
</organism>
<keyword evidence="11" id="KW-1185">Reference proteome</keyword>
<feature type="binding site" evidence="7">
    <location>
        <position position="252"/>
    </location>
    <ligand>
        <name>substrate</name>
    </ligand>
</feature>
<reference evidence="10 11" key="1">
    <citation type="journal article" date="2015" name="Antonie Van Leeuwenhoek">
        <title>Bosea vaviloviae sp. nov., a new species of slow-growing rhizobia isolated from nodules of the relict species Vavilovia formosa (Stev.) Fed.</title>
        <authorList>
            <person name="Safronova V.I."/>
            <person name="Kuznetsova I.G."/>
            <person name="Sazanova A.L."/>
            <person name="Kimeklis A.K."/>
            <person name="Belimov A.A."/>
            <person name="Andronov E.E."/>
            <person name="Pinaev A.G."/>
            <person name="Chizhevskaya E.P."/>
            <person name="Pukhaev A.R."/>
            <person name="Popov K.P."/>
            <person name="Willems A."/>
            <person name="Tikhonovich I.A."/>
        </authorList>
    </citation>
    <scope>NUCLEOTIDE SEQUENCE [LARGE SCALE GENOMIC DNA]</scope>
    <source>
        <strain evidence="10 11">Vaf18</strain>
    </source>
</reference>
<dbReference type="InterPro" id="IPR003764">
    <property type="entry name" value="GlcNAc_6-P_deAcase"/>
</dbReference>
<feature type="domain" description="Amidohydrolase-related" evidence="9">
    <location>
        <begin position="56"/>
        <end position="377"/>
    </location>
</feature>
<dbReference type="Gene3D" id="3.20.20.140">
    <property type="entry name" value="Metal-dependent hydrolases"/>
    <property type="match status" value="1"/>
</dbReference>
<evidence type="ECO:0000256" key="4">
    <source>
        <dbReference type="ARBA" id="ARBA00023277"/>
    </source>
</evidence>
<dbReference type="InterPro" id="IPR032466">
    <property type="entry name" value="Metal_Hydrolase"/>
</dbReference>
<keyword evidence="3 5" id="KW-0378">Hydrolase</keyword>
<dbReference type="EMBL" id="CP017147">
    <property type="protein sequence ID" value="AOO84054.1"/>
    <property type="molecule type" value="Genomic_DNA"/>
</dbReference>
<evidence type="ECO:0000259" key="9">
    <source>
        <dbReference type="Pfam" id="PF01979"/>
    </source>
</evidence>
<dbReference type="AlphaFoldDB" id="A0A1D7U9S9"/>
<dbReference type="KEGG" id="bvv:BHK69_00455"/>
<feature type="binding site" evidence="7">
    <location>
        <begin position="308"/>
        <end position="310"/>
    </location>
    <ligand>
        <name>substrate</name>
    </ligand>
</feature>
<dbReference type="GO" id="GO:0046872">
    <property type="term" value="F:metal ion binding"/>
    <property type="evidence" value="ECO:0007669"/>
    <property type="project" value="UniProtKB-KW"/>
</dbReference>
<evidence type="ECO:0000256" key="3">
    <source>
        <dbReference type="ARBA" id="ARBA00022801"/>
    </source>
</evidence>
<feature type="binding site" evidence="8">
    <location>
        <position position="217"/>
    </location>
    <ligand>
        <name>Zn(2+)</name>
        <dbReference type="ChEBI" id="CHEBI:29105"/>
    </ligand>
</feature>
<protein>
    <submittedName>
        <fullName evidence="10">N-acetylglucosamine-6-phosphate deacetylase</fullName>
    </submittedName>
</protein>
<evidence type="ECO:0000313" key="11">
    <source>
        <dbReference type="Proteomes" id="UP000094969"/>
    </source>
</evidence>
<dbReference type="GO" id="GO:0006046">
    <property type="term" value="P:N-acetylglucosamine catabolic process"/>
    <property type="evidence" value="ECO:0007669"/>
    <property type="project" value="TreeGrafter"/>
</dbReference>
<dbReference type="PANTHER" id="PTHR11113">
    <property type="entry name" value="N-ACETYLGLUCOSAMINE-6-PHOSPHATE DEACETYLASE"/>
    <property type="match status" value="1"/>
</dbReference>
<name>A0A1D7U9S9_9HYPH</name>
<dbReference type="InterPro" id="IPR011059">
    <property type="entry name" value="Metal-dep_hydrolase_composite"/>
</dbReference>
<dbReference type="SUPFAM" id="SSF51338">
    <property type="entry name" value="Composite domain of metallo-dependent hydrolases"/>
    <property type="match status" value="1"/>
</dbReference>
<dbReference type="Proteomes" id="UP000094969">
    <property type="component" value="Chromosome"/>
</dbReference>
<comment type="cofactor">
    <cofactor evidence="8">
        <name>a divalent metal cation</name>
        <dbReference type="ChEBI" id="CHEBI:60240"/>
    </cofactor>
    <text evidence="8">Binds 1 divalent metal cation per subunit.</text>
</comment>
<comment type="similarity">
    <text evidence="1 5">Belongs to the metallo-dependent hydrolases superfamily. NagA family.</text>
</comment>
<dbReference type="Gene3D" id="2.30.40.10">
    <property type="entry name" value="Urease, subunit C, domain 1"/>
    <property type="match status" value="1"/>
</dbReference>
<keyword evidence="2 8" id="KW-0479">Metal-binding</keyword>
<dbReference type="PANTHER" id="PTHR11113:SF14">
    <property type="entry name" value="N-ACETYLGLUCOSAMINE-6-PHOSPHATE DEACETYLASE"/>
    <property type="match status" value="1"/>
</dbReference>
<evidence type="ECO:0000256" key="7">
    <source>
        <dbReference type="PIRSR" id="PIRSR038994-2"/>
    </source>
</evidence>
<dbReference type="NCBIfam" id="TIGR00221">
    <property type="entry name" value="nagA"/>
    <property type="match status" value="1"/>
</dbReference>
<evidence type="ECO:0000256" key="8">
    <source>
        <dbReference type="PIRSR" id="PIRSR038994-3"/>
    </source>
</evidence>
<gene>
    <name evidence="10" type="ORF">BHK69_00455</name>
</gene>
<evidence type="ECO:0000313" key="10">
    <source>
        <dbReference type="EMBL" id="AOO84054.1"/>
    </source>
</evidence>
<proteinExistence type="inferred from homology"/>
<dbReference type="PIRSF" id="PIRSF038994">
    <property type="entry name" value="NagA"/>
    <property type="match status" value="1"/>
</dbReference>
<keyword evidence="4 5" id="KW-0119">Carbohydrate metabolism</keyword>
<dbReference type="STRING" id="1526658.BHK69_00455"/>
<feature type="binding site" evidence="7">
    <location>
        <begin position="220"/>
        <end position="221"/>
    </location>
    <ligand>
        <name>substrate</name>
    </ligand>
</feature>
<sequence length="379" mass="39331">MIQGPHLITASQLFDGERMLGPCSVEIAGGIIVALHEPGAAPAGLPARQLPAGSLLAPGFIDTQVNGGGGVLLNDDPSVEAVRTIASAHRRFGTTGLLPTLITDAPDRLAKLAAIAGEALAVPGVLGFHLEGPFLNPARKGIHPLPHIRLPAEAEIALLARFGMTGRSFLTLAPEQVDGAVLKRLAAAGMRIAIGHSDATAAEVAAAVDDGATGVTHLFNAMSQMTPRTPGVVGATLADERLFAGIICDGLHVDPVNLRAAFRAMGRDRLMLVTDAMSLVGSDKASFLLHGRAITLEDGRLTDAQGTLAGAHLGMIEAVRNAVRLMGVTIEDALIMASRTPARFLGLDKELGRIVPGYRADLVAFDATSVLATWIDGRP</sequence>
<feature type="binding site" evidence="7">
    <location>
        <position position="228"/>
    </location>
    <ligand>
        <name>substrate</name>
    </ligand>
</feature>
<evidence type="ECO:0000256" key="2">
    <source>
        <dbReference type="ARBA" id="ARBA00022723"/>
    </source>
</evidence>
<dbReference type="Pfam" id="PF01979">
    <property type="entry name" value="Amidohydro_1"/>
    <property type="match status" value="1"/>
</dbReference>
<feature type="active site" description="Proton donor/acceptor" evidence="6">
    <location>
        <position position="275"/>
    </location>
</feature>
<feature type="binding site" evidence="8">
    <location>
        <position position="131"/>
    </location>
    <ligand>
        <name>Zn(2+)</name>
        <dbReference type="ChEBI" id="CHEBI:29105"/>
    </ligand>
</feature>
<evidence type="ECO:0000256" key="1">
    <source>
        <dbReference type="ARBA" id="ARBA00010716"/>
    </source>
</evidence>
<evidence type="ECO:0000256" key="5">
    <source>
        <dbReference type="PIRNR" id="PIRNR038994"/>
    </source>
</evidence>
<dbReference type="SUPFAM" id="SSF51556">
    <property type="entry name" value="Metallo-dependent hydrolases"/>
    <property type="match status" value="1"/>
</dbReference>
<dbReference type="OrthoDB" id="9776488at2"/>